<comment type="caution">
    <text evidence="1">The sequence shown here is derived from an EMBL/GenBank/DDBJ whole genome shotgun (WGS) entry which is preliminary data.</text>
</comment>
<gene>
    <name evidence="1" type="ORF">R1flu_000498</name>
</gene>
<dbReference type="Proteomes" id="UP001605036">
    <property type="component" value="Unassembled WGS sequence"/>
</dbReference>
<sequence length="90" mass="9461">MIRSARWLLRGTTSPVGAKLSPMGAIASLVEAIRSVPARPVCKTVIEGDDFASGGEDFANGGDSFANGGDSFPSCSTEIRCLTIRSARWL</sequence>
<reference evidence="1 2" key="1">
    <citation type="submission" date="2024-09" db="EMBL/GenBank/DDBJ databases">
        <title>Chromosome-scale assembly of Riccia fluitans.</title>
        <authorList>
            <person name="Paukszto L."/>
            <person name="Sawicki J."/>
            <person name="Karawczyk K."/>
            <person name="Piernik-Szablinska J."/>
            <person name="Szczecinska M."/>
            <person name="Mazdziarz M."/>
        </authorList>
    </citation>
    <scope>NUCLEOTIDE SEQUENCE [LARGE SCALE GENOMIC DNA]</scope>
    <source>
        <strain evidence="1">Rf_01</strain>
        <tissue evidence="1">Aerial parts of the thallus</tissue>
    </source>
</reference>
<proteinExistence type="predicted"/>
<dbReference type="AlphaFoldDB" id="A0ABD1Y0L3"/>
<protein>
    <submittedName>
        <fullName evidence="1">Uncharacterized protein</fullName>
    </submittedName>
</protein>
<organism evidence="1 2">
    <name type="scientific">Riccia fluitans</name>
    <dbReference type="NCBI Taxonomy" id="41844"/>
    <lineage>
        <taxon>Eukaryota</taxon>
        <taxon>Viridiplantae</taxon>
        <taxon>Streptophyta</taxon>
        <taxon>Embryophyta</taxon>
        <taxon>Marchantiophyta</taxon>
        <taxon>Marchantiopsida</taxon>
        <taxon>Marchantiidae</taxon>
        <taxon>Marchantiales</taxon>
        <taxon>Ricciaceae</taxon>
        <taxon>Riccia</taxon>
    </lineage>
</organism>
<accession>A0ABD1Y0L3</accession>
<dbReference type="EMBL" id="JBHFFA010000006">
    <property type="protein sequence ID" value="KAL2620293.1"/>
    <property type="molecule type" value="Genomic_DNA"/>
</dbReference>
<evidence type="ECO:0000313" key="1">
    <source>
        <dbReference type="EMBL" id="KAL2620293.1"/>
    </source>
</evidence>
<evidence type="ECO:0000313" key="2">
    <source>
        <dbReference type="Proteomes" id="UP001605036"/>
    </source>
</evidence>
<keyword evidence="2" id="KW-1185">Reference proteome</keyword>
<name>A0ABD1Y0L3_9MARC</name>